<proteinExistence type="predicted"/>
<dbReference type="EMBL" id="RSED01000024">
    <property type="protein sequence ID" value="RRS02348.1"/>
    <property type="molecule type" value="Genomic_DNA"/>
</dbReference>
<organism evidence="3 4">
    <name type="scientific">Aquabacterium soli</name>
    <dbReference type="NCBI Taxonomy" id="2493092"/>
    <lineage>
        <taxon>Bacteria</taxon>
        <taxon>Pseudomonadati</taxon>
        <taxon>Pseudomonadota</taxon>
        <taxon>Betaproteobacteria</taxon>
        <taxon>Burkholderiales</taxon>
        <taxon>Aquabacterium</taxon>
    </lineage>
</organism>
<dbReference type="PANTHER" id="PTHR43476:SF3">
    <property type="entry name" value="FAD-BINDING MONOOXYGENASE"/>
    <property type="match status" value="1"/>
</dbReference>
<dbReference type="OrthoDB" id="3443359at2"/>
<gene>
    <name evidence="3" type="ORF">EIP75_21055</name>
</gene>
<dbReference type="InterPro" id="IPR050631">
    <property type="entry name" value="PheA/TfdB_FAD_monoxygenase"/>
</dbReference>
<evidence type="ECO:0000256" key="1">
    <source>
        <dbReference type="ARBA" id="ARBA00023002"/>
    </source>
</evidence>
<dbReference type="PRINTS" id="PR00420">
    <property type="entry name" value="RNGMNOXGNASE"/>
</dbReference>
<dbReference type="Gene3D" id="3.30.70.2450">
    <property type="match status" value="1"/>
</dbReference>
<accession>A0A3R8U0Y3</accession>
<feature type="domain" description="FAD-binding" evidence="2">
    <location>
        <begin position="7"/>
        <end position="342"/>
    </location>
</feature>
<dbReference type="Proteomes" id="UP000269265">
    <property type="component" value="Unassembled WGS sequence"/>
</dbReference>
<name>A0A3R8U0Y3_9BURK</name>
<dbReference type="InterPro" id="IPR036188">
    <property type="entry name" value="FAD/NAD-bd_sf"/>
</dbReference>
<keyword evidence="1" id="KW-0560">Oxidoreductase</keyword>
<dbReference type="GO" id="GO:0019622">
    <property type="term" value="P:3-(3-hydroxy)phenylpropionate catabolic process"/>
    <property type="evidence" value="ECO:0007669"/>
    <property type="project" value="TreeGrafter"/>
</dbReference>
<evidence type="ECO:0000313" key="4">
    <source>
        <dbReference type="Proteomes" id="UP000269265"/>
    </source>
</evidence>
<keyword evidence="4" id="KW-1185">Reference proteome</keyword>
<comment type="caution">
    <text evidence="3">The sequence shown here is derived from an EMBL/GenBank/DDBJ whole genome shotgun (WGS) entry which is preliminary data.</text>
</comment>
<dbReference type="RefSeq" id="WP_125245168.1">
    <property type="nucleotide sequence ID" value="NZ_RSED01000024.1"/>
</dbReference>
<dbReference type="GO" id="GO:0071949">
    <property type="term" value="F:FAD binding"/>
    <property type="evidence" value="ECO:0007669"/>
    <property type="project" value="InterPro"/>
</dbReference>
<dbReference type="NCBIfam" id="NF004829">
    <property type="entry name" value="PRK06183.1-3"/>
    <property type="match status" value="1"/>
</dbReference>
<sequence>MSDLPSEVDVLIVGMGPVGAALAQLLGRYGTKALVIDKARDIFLAPRAIALDNEALRVLQLCGLEEDAFDKVAIPEVRMRSPLFGQYSRAVTAGCVDGHPKLVTFFQPQLEQALRARLQGNRHVTVALGVSLVSLSQDDQEVLAELQTDDGRPHQVRARYMVGADGANSLVRRLLGQEFKGKTFAEDWLVVDAKHLPTPMDHVEFICDPRRPTPHMVAPGGRQRWEFKLNPGETREQMEHPDMVRRLLQPWIKGEHVEIERVAVYRFHARVVDKFKVGRVLLVGDAAHITPPFVGQGLVSGLRDVANLAWKLSWVCHGRAQPGLLDSYDQERRPHAKAMIDLAKMMGRLVMPSNQVAAFLTHGAMSMMTRIPRFKRLFENLEIKPPNRFKVGCFVKPLRGARLRRGEQMPQVWLKPQAGGEVVLSDDVLGSGLAMVGFGVDPSAGLTPALNQAWTASGGRFVQINPRGPMARTSTQSLWEDLGGNLMPSLVPVGWLAIVRPDKVVMNDGPCTDAASLLAQAMNLYVRRAGERTAIVASAHG</sequence>
<dbReference type="SUPFAM" id="SSF51905">
    <property type="entry name" value="FAD/NAD(P)-binding domain"/>
    <property type="match status" value="1"/>
</dbReference>
<dbReference type="PANTHER" id="PTHR43476">
    <property type="entry name" value="3-(3-HYDROXY-PHENYL)PROPIONATE/3-HYDROXYCINNAMIC ACID HYDROXYLASE"/>
    <property type="match status" value="1"/>
</dbReference>
<protein>
    <submittedName>
        <fullName evidence="3">Bifunctional 3-(3-hydroxy-phenyl)propionate/3-hydroxycinnamic acid hydroxylase</fullName>
    </submittedName>
</protein>
<dbReference type="Pfam" id="PF01494">
    <property type="entry name" value="FAD_binding_3"/>
    <property type="match status" value="1"/>
</dbReference>
<dbReference type="Gene3D" id="3.50.50.60">
    <property type="entry name" value="FAD/NAD(P)-binding domain"/>
    <property type="match status" value="1"/>
</dbReference>
<evidence type="ECO:0000313" key="3">
    <source>
        <dbReference type="EMBL" id="RRS02348.1"/>
    </source>
</evidence>
<reference evidence="3 4" key="1">
    <citation type="submission" date="2018-12" db="EMBL/GenBank/DDBJ databases">
        <title>The whole draft genome of Aquabacterium sp. SJQ9.</title>
        <authorList>
            <person name="Sun L."/>
            <person name="Gao X."/>
            <person name="Chen W."/>
            <person name="Huang K."/>
        </authorList>
    </citation>
    <scope>NUCLEOTIDE SEQUENCE [LARGE SCALE GENOMIC DNA]</scope>
    <source>
        <strain evidence="3 4">SJQ9</strain>
    </source>
</reference>
<evidence type="ECO:0000259" key="2">
    <source>
        <dbReference type="Pfam" id="PF01494"/>
    </source>
</evidence>
<dbReference type="InterPro" id="IPR002938">
    <property type="entry name" value="FAD-bd"/>
</dbReference>
<dbReference type="AlphaFoldDB" id="A0A3R8U0Y3"/>
<dbReference type="GO" id="GO:0008688">
    <property type="term" value="F:3-(3-hydroxyphenyl)propionate hydroxylase activity"/>
    <property type="evidence" value="ECO:0007669"/>
    <property type="project" value="TreeGrafter"/>
</dbReference>